<organism evidence="1 2">
    <name type="scientific">Candidatus Anaerobiospirillum merdipullorum</name>
    <dbReference type="NCBI Taxonomy" id="2838450"/>
    <lineage>
        <taxon>Bacteria</taxon>
        <taxon>Pseudomonadati</taxon>
        <taxon>Pseudomonadota</taxon>
        <taxon>Gammaproteobacteria</taxon>
        <taxon>Aeromonadales</taxon>
        <taxon>Succinivibrionaceae</taxon>
        <taxon>Anaerobiospirillum</taxon>
    </lineage>
</organism>
<reference evidence="1" key="2">
    <citation type="submission" date="2021-04" db="EMBL/GenBank/DDBJ databases">
        <authorList>
            <person name="Gilroy R."/>
        </authorList>
    </citation>
    <scope>NUCLEOTIDE SEQUENCE</scope>
    <source>
        <strain evidence="1">687</strain>
    </source>
</reference>
<protein>
    <submittedName>
        <fullName evidence="1">Uncharacterized protein</fullName>
    </submittedName>
</protein>
<gene>
    <name evidence="1" type="ORF">IAA31_04945</name>
</gene>
<dbReference type="EMBL" id="JAHLFG010000054">
    <property type="protein sequence ID" value="MBU3826819.1"/>
    <property type="molecule type" value="Genomic_DNA"/>
</dbReference>
<reference evidence="1" key="1">
    <citation type="journal article" date="2021" name="PeerJ">
        <title>Extensive microbial diversity within the chicken gut microbiome revealed by metagenomics and culture.</title>
        <authorList>
            <person name="Gilroy R."/>
            <person name="Ravi A."/>
            <person name="Getino M."/>
            <person name="Pursley I."/>
            <person name="Horton D.L."/>
            <person name="Alikhan N.F."/>
            <person name="Baker D."/>
            <person name="Gharbi K."/>
            <person name="Hall N."/>
            <person name="Watson M."/>
            <person name="Adriaenssens E.M."/>
            <person name="Foster-Nyarko E."/>
            <person name="Jarju S."/>
            <person name="Secka A."/>
            <person name="Antonio M."/>
            <person name="Oren A."/>
            <person name="Chaudhuri R.R."/>
            <person name="La Ragione R."/>
            <person name="Hildebrand F."/>
            <person name="Pallen M.J."/>
        </authorList>
    </citation>
    <scope>NUCLEOTIDE SEQUENCE</scope>
    <source>
        <strain evidence="1">687</strain>
    </source>
</reference>
<dbReference type="AlphaFoldDB" id="A0A9E2NTX8"/>
<name>A0A9E2NTX8_9GAMM</name>
<accession>A0A9E2NTX8</accession>
<proteinExistence type="predicted"/>
<evidence type="ECO:0000313" key="1">
    <source>
        <dbReference type="EMBL" id="MBU3826819.1"/>
    </source>
</evidence>
<evidence type="ECO:0000313" key="2">
    <source>
        <dbReference type="Proteomes" id="UP000824150"/>
    </source>
</evidence>
<comment type="caution">
    <text evidence="1">The sequence shown here is derived from an EMBL/GenBank/DDBJ whole genome shotgun (WGS) entry which is preliminary data.</text>
</comment>
<sequence length="69" mass="7796">MLHLIFSQEGLTRCCTCLQEGDRIYLAPKLKLTLPSKLNGGYIDICQLDEDGVQDFAKELKASKSVSWY</sequence>
<dbReference type="Proteomes" id="UP000824150">
    <property type="component" value="Unassembled WGS sequence"/>
</dbReference>